<organism evidence="2 3">
    <name type="scientific">Linum tenue</name>
    <dbReference type="NCBI Taxonomy" id="586396"/>
    <lineage>
        <taxon>Eukaryota</taxon>
        <taxon>Viridiplantae</taxon>
        <taxon>Streptophyta</taxon>
        <taxon>Embryophyta</taxon>
        <taxon>Tracheophyta</taxon>
        <taxon>Spermatophyta</taxon>
        <taxon>Magnoliopsida</taxon>
        <taxon>eudicotyledons</taxon>
        <taxon>Gunneridae</taxon>
        <taxon>Pentapetalae</taxon>
        <taxon>rosids</taxon>
        <taxon>fabids</taxon>
        <taxon>Malpighiales</taxon>
        <taxon>Linaceae</taxon>
        <taxon>Linum</taxon>
    </lineage>
</organism>
<dbReference type="Proteomes" id="UP001154282">
    <property type="component" value="Unassembled WGS sequence"/>
</dbReference>
<accession>A0AAV0Q722</accession>
<protein>
    <submittedName>
        <fullName evidence="2">Uncharacterized protein</fullName>
    </submittedName>
</protein>
<feature type="compositionally biased region" description="Basic and acidic residues" evidence="1">
    <location>
        <begin position="1"/>
        <end position="20"/>
    </location>
</feature>
<gene>
    <name evidence="2" type="ORF">LITE_LOCUS41563</name>
</gene>
<comment type="caution">
    <text evidence="2">The sequence shown here is derived from an EMBL/GenBank/DDBJ whole genome shotgun (WGS) entry which is preliminary data.</text>
</comment>
<sequence>MTSTRREIEDSDSPNRRNKEDEEEEIDVRRFFARTAASLLDPYPPTTAAVVNDPRAPEFVSFLNLFLNAESRVESLDSRPPSTSPDFSNAYTALLLALVSFGVFHRRFVFVLIAELADG</sequence>
<keyword evidence="3" id="KW-1185">Reference proteome</keyword>
<evidence type="ECO:0000313" key="2">
    <source>
        <dbReference type="EMBL" id="CAI0540153.1"/>
    </source>
</evidence>
<evidence type="ECO:0000313" key="3">
    <source>
        <dbReference type="Proteomes" id="UP001154282"/>
    </source>
</evidence>
<dbReference type="AlphaFoldDB" id="A0AAV0Q722"/>
<name>A0AAV0Q722_9ROSI</name>
<proteinExistence type="predicted"/>
<feature type="region of interest" description="Disordered" evidence="1">
    <location>
        <begin position="1"/>
        <end position="25"/>
    </location>
</feature>
<reference evidence="2" key="1">
    <citation type="submission" date="2022-08" db="EMBL/GenBank/DDBJ databases">
        <authorList>
            <person name="Gutierrez-Valencia J."/>
        </authorList>
    </citation>
    <scope>NUCLEOTIDE SEQUENCE</scope>
</reference>
<dbReference type="EMBL" id="CAMGYJ010000009">
    <property type="protein sequence ID" value="CAI0540153.1"/>
    <property type="molecule type" value="Genomic_DNA"/>
</dbReference>
<evidence type="ECO:0000256" key="1">
    <source>
        <dbReference type="SAM" id="MobiDB-lite"/>
    </source>
</evidence>